<dbReference type="AlphaFoldDB" id="A0A0V0R7V6"/>
<comment type="caution">
    <text evidence="1">The sequence shown here is derived from an EMBL/GenBank/DDBJ whole genome shotgun (WGS) entry which is preliminary data.</text>
</comment>
<dbReference type="OrthoDB" id="192168at2759"/>
<dbReference type="InParanoid" id="A0A0V0R7V6"/>
<dbReference type="InterPro" id="IPR013024">
    <property type="entry name" value="GGCT-like"/>
</dbReference>
<proteinExistence type="predicted"/>
<dbReference type="EMBL" id="LDAU01000025">
    <property type="protein sequence ID" value="KRX10566.1"/>
    <property type="molecule type" value="Genomic_DNA"/>
</dbReference>
<accession>A0A0V0R7V6</accession>
<dbReference type="Proteomes" id="UP000054937">
    <property type="component" value="Unassembled WGS sequence"/>
</dbReference>
<sequence length="158" mass="18417">MSIQGVLDCHLFGILPRKHADEKGYIWEFSYGTNINDDVFISKKHIKPYDVKQGYIEDWKLCFDKSGFPFIDPVFSNIQSNKGSQVHGVLHYIKYEDFVNVQYQQIGGGYKLGYYPIKLRAKTYNNEIIDVWTLKAHPQKEIQSCTQIKQYPSQSNQI</sequence>
<dbReference type="Gene3D" id="3.10.490.10">
    <property type="entry name" value="Gamma-glutamyl cyclotransferase-like"/>
    <property type="match status" value="1"/>
</dbReference>
<gene>
    <name evidence="1" type="ORF">PPERSA_05386</name>
</gene>
<organism evidence="1 2">
    <name type="scientific">Pseudocohnilembus persalinus</name>
    <name type="common">Ciliate</name>
    <dbReference type="NCBI Taxonomy" id="266149"/>
    <lineage>
        <taxon>Eukaryota</taxon>
        <taxon>Sar</taxon>
        <taxon>Alveolata</taxon>
        <taxon>Ciliophora</taxon>
        <taxon>Intramacronucleata</taxon>
        <taxon>Oligohymenophorea</taxon>
        <taxon>Scuticociliatia</taxon>
        <taxon>Philasterida</taxon>
        <taxon>Pseudocohnilembidae</taxon>
        <taxon>Pseudocohnilembus</taxon>
    </lineage>
</organism>
<evidence type="ECO:0008006" key="3">
    <source>
        <dbReference type="Google" id="ProtNLM"/>
    </source>
</evidence>
<keyword evidence="2" id="KW-1185">Reference proteome</keyword>
<protein>
    <recommendedName>
        <fullName evidence="3">Gamma-glutamylcyclotransferase</fullName>
    </recommendedName>
</protein>
<name>A0A0V0R7V6_PSEPJ</name>
<evidence type="ECO:0000313" key="1">
    <source>
        <dbReference type="EMBL" id="KRX10566.1"/>
    </source>
</evidence>
<evidence type="ECO:0000313" key="2">
    <source>
        <dbReference type="Proteomes" id="UP000054937"/>
    </source>
</evidence>
<reference evidence="1 2" key="1">
    <citation type="journal article" date="2015" name="Sci. Rep.">
        <title>Genome of the facultative scuticociliatosis pathogen Pseudocohnilembus persalinus provides insight into its virulence through horizontal gene transfer.</title>
        <authorList>
            <person name="Xiong J."/>
            <person name="Wang G."/>
            <person name="Cheng J."/>
            <person name="Tian M."/>
            <person name="Pan X."/>
            <person name="Warren A."/>
            <person name="Jiang C."/>
            <person name="Yuan D."/>
            <person name="Miao W."/>
        </authorList>
    </citation>
    <scope>NUCLEOTIDE SEQUENCE [LARGE SCALE GENOMIC DNA]</scope>
    <source>
        <strain evidence="1">36N120E</strain>
    </source>
</reference>
<dbReference type="CDD" id="cd06661">
    <property type="entry name" value="GGCT_like"/>
    <property type="match status" value="1"/>
</dbReference>